<accession>A0A0F9A6Y0</accession>
<dbReference type="EMBL" id="LAZR01059383">
    <property type="protein sequence ID" value="KKK67911.1"/>
    <property type="molecule type" value="Genomic_DNA"/>
</dbReference>
<dbReference type="GO" id="GO:0008453">
    <property type="term" value="F:alanine-glyoxylate transaminase activity"/>
    <property type="evidence" value="ECO:0007669"/>
    <property type="project" value="UniProtKB-EC"/>
</dbReference>
<evidence type="ECO:0000256" key="6">
    <source>
        <dbReference type="ARBA" id="ARBA00022576"/>
    </source>
</evidence>
<protein>
    <recommendedName>
        <fullName evidence="5">alanine--glyoxylate transaminase</fullName>
        <ecNumber evidence="5">2.6.1.44</ecNumber>
    </recommendedName>
</protein>
<keyword evidence="7" id="KW-0808">Transferase</keyword>
<dbReference type="GO" id="GO:0030170">
    <property type="term" value="F:pyridoxal phosphate binding"/>
    <property type="evidence" value="ECO:0007669"/>
    <property type="project" value="InterPro"/>
</dbReference>
<dbReference type="SUPFAM" id="SSF53383">
    <property type="entry name" value="PLP-dependent transferases"/>
    <property type="match status" value="1"/>
</dbReference>
<dbReference type="InterPro" id="IPR005814">
    <property type="entry name" value="Aminotrans_3"/>
</dbReference>
<dbReference type="GO" id="GO:0005739">
    <property type="term" value="C:mitochondrion"/>
    <property type="evidence" value="ECO:0007669"/>
    <property type="project" value="UniProtKB-SubCell"/>
</dbReference>
<evidence type="ECO:0000313" key="8">
    <source>
        <dbReference type="EMBL" id="KKK67911.1"/>
    </source>
</evidence>
<comment type="similarity">
    <text evidence="3">Belongs to the class-III pyridoxal-phosphate-dependent aminotransferase family.</text>
</comment>
<sequence>MKESYGEGVAIYTGPESCGGYSNVMAEALTGVHAGQVLSREILFDFRWHGNEAIVAAAKAQMDKLVHCCSYVYHAKPVAAQKGEKLQEAYGNIVPKGVAIGEIRGKGLMLGIELVEDQASKAPAAAQAAKIRAAMRENGVLIGVGGGFGNVLRIQPPLTITEEELEKVVATLKTVMES</sequence>
<evidence type="ECO:0000256" key="1">
    <source>
        <dbReference type="ARBA" id="ARBA00001933"/>
    </source>
</evidence>
<dbReference type="Gene3D" id="3.90.1150.10">
    <property type="entry name" value="Aspartate Aminotransferase, domain 1"/>
    <property type="match status" value="1"/>
</dbReference>
<dbReference type="AlphaFoldDB" id="A0A0F9A6Y0"/>
<dbReference type="InterPro" id="IPR015424">
    <property type="entry name" value="PyrdxlP-dep_Trfase"/>
</dbReference>
<dbReference type="Pfam" id="PF00202">
    <property type="entry name" value="Aminotran_3"/>
    <property type="match status" value="1"/>
</dbReference>
<organism evidence="8">
    <name type="scientific">marine sediment metagenome</name>
    <dbReference type="NCBI Taxonomy" id="412755"/>
    <lineage>
        <taxon>unclassified sequences</taxon>
        <taxon>metagenomes</taxon>
        <taxon>ecological metagenomes</taxon>
    </lineage>
</organism>
<comment type="subunit">
    <text evidence="4">Homotetramer.</text>
</comment>
<dbReference type="EC" id="2.6.1.44" evidence="5"/>
<evidence type="ECO:0000256" key="5">
    <source>
        <dbReference type="ARBA" id="ARBA00013049"/>
    </source>
</evidence>
<gene>
    <name evidence="8" type="ORF">LCGC14_2949350</name>
</gene>
<dbReference type="PANTHER" id="PTHR45688">
    <property type="match status" value="1"/>
</dbReference>
<comment type="subcellular location">
    <subcellularLocation>
        <location evidence="2">Mitochondrion</location>
    </subcellularLocation>
</comment>
<evidence type="ECO:0000256" key="3">
    <source>
        <dbReference type="ARBA" id="ARBA00008954"/>
    </source>
</evidence>
<keyword evidence="6" id="KW-0032">Aminotransferase</keyword>
<proteinExistence type="inferred from homology"/>
<evidence type="ECO:0000256" key="2">
    <source>
        <dbReference type="ARBA" id="ARBA00004173"/>
    </source>
</evidence>
<evidence type="ECO:0000256" key="4">
    <source>
        <dbReference type="ARBA" id="ARBA00011881"/>
    </source>
</evidence>
<comment type="caution">
    <text evidence="8">The sequence shown here is derived from an EMBL/GenBank/DDBJ whole genome shotgun (WGS) entry which is preliminary data.</text>
</comment>
<evidence type="ECO:0000256" key="7">
    <source>
        <dbReference type="ARBA" id="ARBA00022679"/>
    </source>
</evidence>
<reference evidence="8" key="1">
    <citation type="journal article" date="2015" name="Nature">
        <title>Complex archaea that bridge the gap between prokaryotes and eukaryotes.</title>
        <authorList>
            <person name="Spang A."/>
            <person name="Saw J.H."/>
            <person name="Jorgensen S.L."/>
            <person name="Zaremba-Niedzwiedzka K."/>
            <person name="Martijn J."/>
            <person name="Lind A.E."/>
            <person name="van Eijk R."/>
            <person name="Schleper C."/>
            <person name="Guy L."/>
            <person name="Ettema T.J."/>
        </authorList>
    </citation>
    <scope>NUCLEOTIDE SEQUENCE</scope>
</reference>
<name>A0A0F9A6Y0_9ZZZZ</name>
<dbReference type="InterPro" id="IPR015422">
    <property type="entry name" value="PyrdxlP-dep_Trfase_small"/>
</dbReference>
<dbReference type="PANTHER" id="PTHR45688:SF3">
    <property type="entry name" value="ALANINE--GLYOXYLATE AMINOTRANSFERASE 2, MITOCHONDRIAL"/>
    <property type="match status" value="1"/>
</dbReference>
<comment type="cofactor">
    <cofactor evidence="1">
        <name>pyridoxal 5'-phosphate</name>
        <dbReference type="ChEBI" id="CHEBI:597326"/>
    </cofactor>
</comment>